<comment type="caution">
    <text evidence="1">The sequence shown here is derived from an EMBL/GenBank/DDBJ whole genome shotgun (WGS) entry which is preliminary data.</text>
</comment>
<name>A0AAD6LWD4_9ROSI</name>
<gene>
    <name evidence="1" type="ORF">NC653_030582</name>
</gene>
<protein>
    <submittedName>
        <fullName evidence="1">Uncharacterized protein</fullName>
    </submittedName>
</protein>
<proteinExistence type="predicted"/>
<dbReference type="Proteomes" id="UP001164929">
    <property type="component" value="Chromosome 13"/>
</dbReference>
<accession>A0AAD6LWD4</accession>
<reference evidence="1" key="1">
    <citation type="journal article" date="2023" name="Mol. Ecol. Resour.">
        <title>Chromosome-level genome assembly of a triploid poplar Populus alba 'Berolinensis'.</title>
        <authorList>
            <person name="Chen S."/>
            <person name="Yu Y."/>
            <person name="Wang X."/>
            <person name="Wang S."/>
            <person name="Zhang T."/>
            <person name="Zhou Y."/>
            <person name="He R."/>
            <person name="Meng N."/>
            <person name="Wang Y."/>
            <person name="Liu W."/>
            <person name="Liu Z."/>
            <person name="Liu J."/>
            <person name="Guo Q."/>
            <person name="Huang H."/>
            <person name="Sederoff R.R."/>
            <person name="Wang G."/>
            <person name="Qu G."/>
            <person name="Chen S."/>
        </authorList>
    </citation>
    <scope>NUCLEOTIDE SEQUENCE</scope>
    <source>
        <strain evidence="1">SC-2020</strain>
    </source>
</reference>
<sequence length="69" mass="7733">MSCLAFLLDKNELIGGHQGCIHQDENFEDVTSTSKNLTDEKLGIKIILHGSQSILSSNHEIDRMENESF</sequence>
<keyword evidence="2" id="KW-1185">Reference proteome</keyword>
<dbReference type="AlphaFoldDB" id="A0AAD6LWD4"/>
<evidence type="ECO:0000313" key="1">
    <source>
        <dbReference type="EMBL" id="KAJ6974524.1"/>
    </source>
</evidence>
<dbReference type="EMBL" id="JAQIZT010000013">
    <property type="protein sequence ID" value="KAJ6974524.1"/>
    <property type="molecule type" value="Genomic_DNA"/>
</dbReference>
<evidence type="ECO:0000313" key="2">
    <source>
        <dbReference type="Proteomes" id="UP001164929"/>
    </source>
</evidence>
<organism evidence="1 2">
    <name type="scientific">Populus alba x Populus x berolinensis</name>
    <dbReference type="NCBI Taxonomy" id="444605"/>
    <lineage>
        <taxon>Eukaryota</taxon>
        <taxon>Viridiplantae</taxon>
        <taxon>Streptophyta</taxon>
        <taxon>Embryophyta</taxon>
        <taxon>Tracheophyta</taxon>
        <taxon>Spermatophyta</taxon>
        <taxon>Magnoliopsida</taxon>
        <taxon>eudicotyledons</taxon>
        <taxon>Gunneridae</taxon>
        <taxon>Pentapetalae</taxon>
        <taxon>rosids</taxon>
        <taxon>fabids</taxon>
        <taxon>Malpighiales</taxon>
        <taxon>Salicaceae</taxon>
        <taxon>Saliceae</taxon>
        <taxon>Populus</taxon>
    </lineage>
</organism>